<accession>A0A419XB31</accession>
<gene>
    <name evidence="1" type="ORF">BXY64_1989</name>
</gene>
<protein>
    <submittedName>
        <fullName evidence="1">Uncharacterized protein</fullName>
    </submittedName>
</protein>
<keyword evidence="2" id="KW-1185">Reference proteome</keyword>
<evidence type="ECO:0000313" key="2">
    <source>
        <dbReference type="Proteomes" id="UP000284531"/>
    </source>
</evidence>
<organism evidence="1 2">
    <name type="scientific">Marinifilum flexuosum</name>
    <dbReference type="NCBI Taxonomy" id="1117708"/>
    <lineage>
        <taxon>Bacteria</taxon>
        <taxon>Pseudomonadati</taxon>
        <taxon>Bacteroidota</taxon>
        <taxon>Bacteroidia</taxon>
        <taxon>Marinilabiliales</taxon>
        <taxon>Marinifilaceae</taxon>
    </lineage>
</organism>
<dbReference type="AlphaFoldDB" id="A0A419XB31"/>
<name>A0A419XB31_9BACT</name>
<evidence type="ECO:0000313" key="1">
    <source>
        <dbReference type="EMBL" id="RKE04958.1"/>
    </source>
</evidence>
<reference evidence="1 2" key="1">
    <citation type="submission" date="2018-09" db="EMBL/GenBank/DDBJ databases">
        <title>Genomic Encyclopedia of Archaeal and Bacterial Type Strains, Phase II (KMG-II): from individual species to whole genera.</title>
        <authorList>
            <person name="Goeker M."/>
        </authorList>
    </citation>
    <scope>NUCLEOTIDE SEQUENCE [LARGE SCALE GENOMIC DNA]</scope>
    <source>
        <strain evidence="1 2">DSM 21950</strain>
    </source>
</reference>
<dbReference type="Proteomes" id="UP000284531">
    <property type="component" value="Unassembled WGS sequence"/>
</dbReference>
<dbReference type="EMBL" id="RAPQ01000008">
    <property type="protein sequence ID" value="RKE04958.1"/>
    <property type="molecule type" value="Genomic_DNA"/>
</dbReference>
<sequence length="45" mass="5288">MPLEKIIDYSHPDKKSQKHCIVDKGKKITIHHIYLVVLILTEFSK</sequence>
<proteinExistence type="predicted"/>
<comment type="caution">
    <text evidence="1">The sequence shown here is derived from an EMBL/GenBank/DDBJ whole genome shotgun (WGS) entry which is preliminary data.</text>
</comment>